<evidence type="ECO:0000313" key="3">
    <source>
        <dbReference type="Proteomes" id="UP000008633"/>
    </source>
</evidence>
<dbReference type="NCBIfam" id="TIGR02532">
    <property type="entry name" value="IV_pilin_GFxxxE"/>
    <property type="match status" value="1"/>
</dbReference>
<keyword evidence="3" id="KW-1185">Reference proteome</keyword>
<gene>
    <name evidence="2" type="ordered locus">Nitsa_0053</name>
</gene>
<accession>E6WY78</accession>
<reference evidence="2 3" key="1">
    <citation type="journal article" date="2011" name="Stand. Genomic Sci.">
        <title>Complete genome sequence of Nitratifractor salsuginis type strain (E9I37-1).</title>
        <authorList>
            <person name="Anderson I."/>
            <person name="Sikorski J."/>
            <person name="Zeytun A."/>
            <person name="Nolan M."/>
            <person name="Lapidus A."/>
            <person name="Lucas S."/>
            <person name="Hammon N."/>
            <person name="Deshpande S."/>
            <person name="Cheng J.F."/>
            <person name="Tapia R."/>
            <person name="Han C."/>
            <person name="Goodwin L."/>
            <person name="Pitluck S."/>
            <person name="Liolios K."/>
            <person name="Pagani I."/>
            <person name="Ivanova N."/>
            <person name="Huntemann M."/>
            <person name="Mavromatis K."/>
            <person name="Ovchinikova G."/>
            <person name="Pati A."/>
            <person name="Chen A."/>
            <person name="Palaniappan K."/>
            <person name="Land M."/>
            <person name="Hauser L."/>
            <person name="Brambilla E.M."/>
            <person name="Ngatchou-Djao O.D."/>
            <person name="Rohde M."/>
            <person name="Tindall B.J."/>
            <person name="Goker M."/>
            <person name="Detter J.C."/>
            <person name="Woyke T."/>
            <person name="Bristow J."/>
            <person name="Eisen J.A."/>
            <person name="Markowitz V."/>
            <person name="Hugenholtz P."/>
            <person name="Klenk H.P."/>
            <person name="Kyrpides N.C."/>
        </authorList>
    </citation>
    <scope>NUCLEOTIDE SEQUENCE [LARGE SCALE GENOMIC DNA]</scope>
    <source>
        <strain evidence="3">DSM 16511 / JCM 12458 / E9I37-1</strain>
    </source>
</reference>
<dbReference type="Proteomes" id="UP000008633">
    <property type="component" value="Chromosome"/>
</dbReference>
<dbReference type="Pfam" id="PF07963">
    <property type="entry name" value="N_methyl"/>
    <property type="match status" value="1"/>
</dbReference>
<dbReference type="STRING" id="749222.Nitsa_0053"/>
<dbReference type="EMBL" id="CP002452">
    <property type="protein sequence ID" value="ADV45326.1"/>
    <property type="molecule type" value="Genomic_DNA"/>
</dbReference>
<dbReference type="eggNOG" id="ENOG5031MW9">
    <property type="taxonomic scope" value="Bacteria"/>
</dbReference>
<dbReference type="KEGG" id="nsa:Nitsa_0053"/>
<name>E6WY78_NITSE</name>
<sequence length="175" mass="20093">MTLPDRQHQRAFTLLELLIVILLMGVMAMLLVGVFKRAGSREGPPKITQLREKVLKGVKGSRELFCIDNCTRCFYLEGGEVTEAGFALPPLSAYIVDAEGQPHRLEYGRYQDHPVCLRFRSAEDGHTSRLIIGSEGAFYYIPSYFGEVERYASLEDAVARWTRDRDLLHNRWDYY</sequence>
<keyword evidence="1" id="KW-0812">Transmembrane</keyword>
<dbReference type="AlphaFoldDB" id="E6WY78"/>
<evidence type="ECO:0008006" key="4">
    <source>
        <dbReference type="Google" id="ProtNLM"/>
    </source>
</evidence>
<dbReference type="InterPro" id="IPR012902">
    <property type="entry name" value="N_methyl_site"/>
</dbReference>
<keyword evidence="1" id="KW-0472">Membrane</keyword>
<organism evidence="2 3">
    <name type="scientific">Nitratifractor salsuginis (strain DSM 16511 / JCM 12458 / E9I37-1)</name>
    <dbReference type="NCBI Taxonomy" id="749222"/>
    <lineage>
        <taxon>Bacteria</taxon>
        <taxon>Pseudomonadati</taxon>
        <taxon>Campylobacterota</taxon>
        <taxon>Epsilonproteobacteria</taxon>
        <taxon>Campylobacterales</taxon>
        <taxon>Sulfurovaceae</taxon>
        <taxon>Nitratifractor</taxon>
    </lineage>
</organism>
<feature type="transmembrane region" description="Helical" evidence="1">
    <location>
        <begin position="12"/>
        <end position="35"/>
    </location>
</feature>
<protein>
    <recommendedName>
        <fullName evidence="4">Prepilin-type N-terminal cleavage/methylation domain-containing protein</fullName>
    </recommendedName>
</protein>
<dbReference type="HOGENOM" id="CLU_1530957_0_0_7"/>
<evidence type="ECO:0000313" key="2">
    <source>
        <dbReference type="EMBL" id="ADV45326.1"/>
    </source>
</evidence>
<proteinExistence type="predicted"/>
<keyword evidence="1" id="KW-1133">Transmembrane helix</keyword>
<dbReference type="RefSeq" id="WP_013553023.1">
    <property type="nucleotide sequence ID" value="NC_014935.1"/>
</dbReference>
<evidence type="ECO:0000256" key="1">
    <source>
        <dbReference type="SAM" id="Phobius"/>
    </source>
</evidence>
<reference evidence="3" key="2">
    <citation type="submission" date="2011-01" db="EMBL/GenBank/DDBJ databases">
        <title>The complete genome of Nitratifractor salsuginis DSM 16511.</title>
        <authorList>
            <consortium name="US DOE Joint Genome Institute (JGI-PGF)"/>
            <person name="Lucas S."/>
            <person name="Copeland A."/>
            <person name="Lapidus A."/>
            <person name="Bruce D."/>
            <person name="Goodwin L."/>
            <person name="Pitluck S."/>
            <person name="Kyrpides N."/>
            <person name="Mavromatis K."/>
            <person name="Ivanova N."/>
            <person name="Mikhailova N."/>
            <person name="Zeytun A."/>
            <person name="Detter J.C."/>
            <person name="Tapia R."/>
            <person name="Han C."/>
            <person name="Land M."/>
            <person name="Hauser L."/>
            <person name="Markowitz V."/>
            <person name="Cheng J.-F."/>
            <person name="Hugenholtz P."/>
            <person name="Woyke T."/>
            <person name="Wu D."/>
            <person name="Tindall B."/>
            <person name="Schuetze A."/>
            <person name="Brambilla E."/>
            <person name="Klenk H.-P."/>
            <person name="Eisen J.A."/>
        </authorList>
    </citation>
    <scope>NUCLEOTIDE SEQUENCE [LARGE SCALE GENOMIC DNA]</scope>
    <source>
        <strain evidence="3">DSM 16511 / JCM 12458 / E9I37-1</strain>
    </source>
</reference>